<feature type="region of interest" description="Disordered" evidence="1">
    <location>
        <begin position="310"/>
        <end position="355"/>
    </location>
</feature>
<protein>
    <recommendedName>
        <fullName evidence="2">Replitron HUH endonuclease domain-containing protein</fullName>
    </recommendedName>
</protein>
<sequence>MACRLKSMKELARETMKRKCQEHQEMERMTQMKQQMFSKEAKEANQMLNEDEQEAEKRNQMKPAKKSRQVLEKTFDVNITIGIPGKNIDEKVFDLLVKWLEYRAEMAVLALEREDTFLQLHVQGMVRVKTSSTRILKREIKEVISWETNGPVGASVCLKSLHYTGLHTVIGLIGYFLKDEGAPHFKFYSKNVSEEQKAEGRRMHNIYGASEYKHKLELTLANILGRALQFRKYRVKNPLSITFRRCIAEMIRSGQYIPGFRWLTMAKISRLRAERIWHACTSPESVQFKVPDVEPIFFGVETAARYFKNQEEKTTTGNQDAKIDKDRELAGHSRPADDDRELAANDCESRPAHDEEASTILVVELDKAVNSGADVETLRHALLEAGFAVGMKTTVKAENPMDGMPEYFRLWD</sequence>
<evidence type="ECO:0000313" key="4">
    <source>
        <dbReference type="Proteomes" id="UP001605036"/>
    </source>
</evidence>
<evidence type="ECO:0000259" key="2">
    <source>
        <dbReference type="Pfam" id="PF21859"/>
    </source>
</evidence>
<proteinExistence type="predicted"/>
<dbReference type="InterPro" id="IPR054424">
    <property type="entry name" value="Replitron_HUH"/>
</dbReference>
<feature type="domain" description="Replitron HUH endonuclease" evidence="2">
    <location>
        <begin position="80"/>
        <end position="202"/>
    </location>
</feature>
<feature type="region of interest" description="Disordered" evidence="1">
    <location>
        <begin position="30"/>
        <end position="67"/>
    </location>
</feature>
<gene>
    <name evidence="3" type="ORF">R1flu_001392</name>
</gene>
<organism evidence="3 4">
    <name type="scientific">Riccia fluitans</name>
    <dbReference type="NCBI Taxonomy" id="41844"/>
    <lineage>
        <taxon>Eukaryota</taxon>
        <taxon>Viridiplantae</taxon>
        <taxon>Streptophyta</taxon>
        <taxon>Embryophyta</taxon>
        <taxon>Marchantiophyta</taxon>
        <taxon>Marchantiopsida</taxon>
        <taxon>Marchantiidae</taxon>
        <taxon>Marchantiales</taxon>
        <taxon>Ricciaceae</taxon>
        <taxon>Riccia</taxon>
    </lineage>
</organism>
<dbReference type="EMBL" id="JBHFFA010000006">
    <property type="protein sequence ID" value="KAL2621187.1"/>
    <property type="molecule type" value="Genomic_DNA"/>
</dbReference>
<accession>A0ABD1Y647</accession>
<dbReference type="Pfam" id="PF21859">
    <property type="entry name" value="Replitron_HUH"/>
    <property type="match status" value="1"/>
</dbReference>
<comment type="caution">
    <text evidence="3">The sequence shown here is derived from an EMBL/GenBank/DDBJ whole genome shotgun (WGS) entry which is preliminary data.</text>
</comment>
<name>A0ABD1Y647_9MARC</name>
<keyword evidence="4" id="KW-1185">Reference proteome</keyword>
<reference evidence="3 4" key="1">
    <citation type="submission" date="2024-09" db="EMBL/GenBank/DDBJ databases">
        <title>Chromosome-scale assembly of Riccia fluitans.</title>
        <authorList>
            <person name="Paukszto L."/>
            <person name="Sawicki J."/>
            <person name="Karawczyk K."/>
            <person name="Piernik-Szablinska J."/>
            <person name="Szczecinska M."/>
            <person name="Mazdziarz M."/>
        </authorList>
    </citation>
    <scope>NUCLEOTIDE SEQUENCE [LARGE SCALE GENOMIC DNA]</scope>
    <source>
        <strain evidence="3">Rf_01</strain>
        <tissue evidence="3">Aerial parts of the thallus</tissue>
    </source>
</reference>
<evidence type="ECO:0000256" key="1">
    <source>
        <dbReference type="SAM" id="MobiDB-lite"/>
    </source>
</evidence>
<dbReference type="AlphaFoldDB" id="A0ABD1Y647"/>
<evidence type="ECO:0000313" key="3">
    <source>
        <dbReference type="EMBL" id="KAL2621187.1"/>
    </source>
</evidence>
<feature type="compositionally biased region" description="Basic and acidic residues" evidence="1">
    <location>
        <begin position="321"/>
        <end position="355"/>
    </location>
</feature>
<dbReference type="Proteomes" id="UP001605036">
    <property type="component" value="Unassembled WGS sequence"/>
</dbReference>